<comment type="caution">
    <text evidence="2">The sequence shown here is derived from an EMBL/GenBank/DDBJ whole genome shotgun (WGS) entry which is preliminary data.</text>
</comment>
<sequence>ETRCPGQPRGGSAASSPGAELQAFRGLVGVRPAGLGGEPPVPRAASARPRPVPEHGAPQPGEATGAEAAPPPSDQWQLTHAGHRPTPFRTQFLTLAYLLLQWNVPLPGGSCCWLHAALQALDRAREELRRQPCNAQHDAFLSAQCESCGLMMQGEMRCDFCNSGDDVASSSGIVDGRPVG</sequence>
<name>A0ABN9XQT0_9DINO</name>
<feature type="compositionally biased region" description="Low complexity" evidence="1">
    <location>
        <begin position="56"/>
        <end position="68"/>
    </location>
</feature>
<feature type="region of interest" description="Disordered" evidence="1">
    <location>
        <begin position="1"/>
        <end position="83"/>
    </location>
</feature>
<keyword evidence="3" id="KW-1185">Reference proteome</keyword>
<dbReference type="EMBL" id="CAUYUJ010021057">
    <property type="protein sequence ID" value="CAK0902318.1"/>
    <property type="molecule type" value="Genomic_DNA"/>
</dbReference>
<evidence type="ECO:0000256" key="1">
    <source>
        <dbReference type="SAM" id="MobiDB-lite"/>
    </source>
</evidence>
<evidence type="ECO:0000313" key="2">
    <source>
        <dbReference type="EMBL" id="CAK0902318.1"/>
    </source>
</evidence>
<organism evidence="2 3">
    <name type="scientific">Prorocentrum cordatum</name>
    <dbReference type="NCBI Taxonomy" id="2364126"/>
    <lineage>
        <taxon>Eukaryota</taxon>
        <taxon>Sar</taxon>
        <taxon>Alveolata</taxon>
        <taxon>Dinophyceae</taxon>
        <taxon>Prorocentrales</taxon>
        <taxon>Prorocentraceae</taxon>
        <taxon>Prorocentrum</taxon>
    </lineage>
</organism>
<reference evidence="2" key="1">
    <citation type="submission" date="2023-10" db="EMBL/GenBank/DDBJ databases">
        <authorList>
            <person name="Chen Y."/>
            <person name="Shah S."/>
            <person name="Dougan E. K."/>
            <person name="Thang M."/>
            <person name="Chan C."/>
        </authorList>
    </citation>
    <scope>NUCLEOTIDE SEQUENCE [LARGE SCALE GENOMIC DNA]</scope>
</reference>
<protein>
    <submittedName>
        <fullName evidence="2">Uncharacterized protein</fullName>
    </submittedName>
</protein>
<gene>
    <name evidence="2" type="ORF">PCOR1329_LOCUS78973</name>
</gene>
<evidence type="ECO:0000313" key="3">
    <source>
        <dbReference type="Proteomes" id="UP001189429"/>
    </source>
</evidence>
<accession>A0ABN9XQT0</accession>
<feature type="non-terminal residue" evidence="2">
    <location>
        <position position="1"/>
    </location>
</feature>
<dbReference type="Proteomes" id="UP001189429">
    <property type="component" value="Unassembled WGS sequence"/>
</dbReference>
<proteinExistence type="predicted"/>